<sequence>MNLHGFLELLEDWEECAAAREANFCSANDPARLAVRVIRDGG</sequence>
<dbReference type="AlphaFoldDB" id="A0A518GRH5"/>
<reference evidence="1 2" key="1">
    <citation type="submission" date="2019-02" db="EMBL/GenBank/DDBJ databases">
        <title>Deep-cultivation of Planctomycetes and their phenomic and genomic characterization uncovers novel biology.</title>
        <authorList>
            <person name="Wiegand S."/>
            <person name="Jogler M."/>
            <person name="Boedeker C."/>
            <person name="Pinto D."/>
            <person name="Vollmers J."/>
            <person name="Rivas-Marin E."/>
            <person name="Kohn T."/>
            <person name="Peeters S.H."/>
            <person name="Heuer A."/>
            <person name="Rast P."/>
            <person name="Oberbeckmann S."/>
            <person name="Bunk B."/>
            <person name="Jeske O."/>
            <person name="Meyerdierks A."/>
            <person name="Storesund J.E."/>
            <person name="Kallscheuer N."/>
            <person name="Luecker S."/>
            <person name="Lage O.M."/>
            <person name="Pohl T."/>
            <person name="Merkel B.J."/>
            <person name="Hornburger P."/>
            <person name="Mueller R.-W."/>
            <person name="Bruemmer F."/>
            <person name="Labrenz M."/>
            <person name="Spormann A.M."/>
            <person name="Op den Camp H."/>
            <person name="Overmann J."/>
            <person name="Amann R."/>
            <person name="Jetten M.S.M."/>
            <person name="Mascher T."/>
            <person name="Medema M.H."/>
            <person name="Devos D.P."/>
            <person name="Kaster A.-K."/>
            <person name="Ovreas L."/>
            <person name="Rohde M."/>
            <person name="Galperin M.Y."/>
            <person name="Jogler C."/>
        </authorList>
    </citation>
    <scope>NUCLEOTIDE SEQUENCE [LARGE SCALE GENOMIC DNA]</scope>
    <source>
        <strain evidence="1 2">Spb1</strain>
    </source>
</reference>
<proteinExistence type="predicted"/>
<evidence type="ECO:0000313" key="2">
    <source>
        <dbReference type="Proteomes" id="UP000315349"/>
    </source>
</evidence>
<organism evidence="1 2">
    <name type="scientific">Planctopirus ephydatiae</name>
    <dbReference type="NCBI Taxonomy" id="2528019"/>
    <lineage>
        <taxon>Bacteria</taxon>
        <taxon>Pseudomonadati</taxon>
        <taxon>Planctomycetota</taxon>
        <taxon>Planctomycetia</taxon>
        <taxon>Planctomycetales</taxon>
        <taxon>Planctomycetaceae</taxon>
        <taxon>Planctopirus</taxon>
    </lineage>
</organism>
<accession>A0A518GRH5</accession>
<evidence type="ECO:0000313" key="1">
    <source>
        <dbReference type="EMBL" id="QDV31190.1"/>
    </source>
</evidence>
<gene>
    <name evidence="1" type="ORF">Spb1_31330</name>
</gene>
<dbReference type="EMBL" id="CP036299">
    <property type="protein sequence ID" value="QDV31190.1"/>
    <property type="molecule type" value="Genomic_DNA"/>
</dbReference>
<protein>
    <submittedName>
        <fullName evidence="1">Uncharacterized protein</fullName>
    </submittedName>
</protein>
<dbReference type="Proteomes" id="UP000315349">
    <property type="component" value="Chromosome"/>
</dbReference>
<dbReference type="KEGG" id="peh:Spb1_31330"/>
<keyword evidence="2" id="KW-1185">Reference proteome</keyword>
<name>A0A518GRH5_9PLAN</name>